<dbReference type="InterPro" id="IPR015813">
    <property type="entry name" value="Pyrv/PenolPyrv_kinase-like_dom"/>
</dbReference>
<name>A0A844Z674_9SPHN</name>
<evidence type="ECO:0000256" key="4">
    <source>
        <dbReference type="ARBA" id="ARBA00022842"/>
    </source>
</evidence>
<accession>A0A844Z674</accession>
<evidence type="ECO:0000256" key="1">
    <source>
        <dbReference type="ARBA" id="ARBA00001946"/>
    </source>
</evidence>
<protein>
    <submittedName>
        <fullName evidence="7">CoA ester lyase</fullName>
    </submittedName>
</protein>
<dbReference type="GO" id="GO:0016829">
    <property type="term" value="F:lyase activity"/>
    <property type="evidence" value="ECO:0007669"/>
    <property type="project" value="UniProtKB-KW"/>
</dbReference>
<dbReference type="GO" id="GO:0000287">
    <property type="term" value="F:magnesium ion binding"/>
    <property type="evidence" value="ECO:0007669"/>
    <property type="project" value="TreeGrafter"/>
</dbReference>
<dbReference type="PIRSF" id="PIRSF015582">
    <property type="entry name" value="Cit_lyase_B"/>
    <property type="match status" value="1"/>
</dbReference>
<keyword evidence="7" id="KW-0456">Lyase</keyword>
<dbReference type="InterPro" id="IPR011206">
    <property type="entry name" value="Citrate_lyase_beta/mcl1/mcl2"/>
</dbReference>
<evidence type="ECO:0000313" key="8">
    <source>
        <dbReference type="Proteomes" id="UP000460290"/>
    </source>
</evidence>
<comment type="similarity">
    <text evidence="2">Belongs to the HpcH/HpaI aldolase family.</text>
</comment>
<gene>
    <name evidence="7" type="ORF">GRI35_05470</name>
</gene>
<dbReference type="PANTHER" id="PTHR32308">
    <property type="entry name" value="LYASE BETA SUBUNIT, PUTATIVE (AFU_ORTHOLOGUE AFUA_4G13030)-RELATED"/>
    <property type="match status" value="1"/>
</dbReference>
<dbReference type="GO" id="GO:0006107">
    <property type="term" value="P:oxaloacetate metabolic process"/>
    <property type="evidence" value="ECO:0007669"/>
    <property type="project" value="TreeGrafter"/>
</dbReference>
<evidence type="ECO:0000313" key="7">
    <source>
        <dbReference type="EMBL" id="MXO82812.1"/>
    </source>
</evidence>
<proteinExistence type="inferred from homology"/>
<evidence type="ECO:0000256" key="5">
    <source>
        <dbReference type="PIRSR" id="PIRSR015582-2"/>
    </source>
</evidence>
<dbReference type="OrthoDB" id="9800547at2"/>
<evidence type="ECO:0000256" key="2">
    <source>
        <dbReference type="ARBA" id="ARBA00005568"/>
    </source>
</evidence>
<dbReference type="InterPro" id="IPR005000">
    <property type="entry name" value="Aldolase/citrate-lyase_domain"/>
</dbReference>
<dbReference type="EMBL" id="WTYZ01000001">
    <property type="protein sequence ID" value="MXO82812.1"/>
    <property type="molecule type" value="Genomic_DNA"/>
</dbReference>
<comment type="cofactor">
    <cofactor evidence="1">
        <name>Mg(2+)</name>
        <dbReference type="ChEBI" id="CHEBI:18420"/>
    </cofactor>
</comment>
<sequence>MRSWLTIKGNSAAQLAKAPQIGADALVVDMRAVPNDENAAQVRADVAEWFGSFREQLSTPKRFKRWLKIKPIDEPHWGDDLMAIMAGAPDGLIVPKCTGPEQIRMLASELYEIEQRHGLAQNATKIIPQIGETPGSALTLRDYTDDPHPRLAGFAWNAQGLARNIDAHRTHIEDGGWCDTMRLVRGTTILLAKTLGLLAIETAVPDPRDVQTGAVAARRARQDGFTGMAAIHPRQVGLINEAFKPTPRECADAQAIVDLFASSPTAAVVNHKGTMIDRTGLEQAQQMLELA</sequence>
<feature type="domain" description="HpcH/HpaI aldolase/citrate lyase" evidence="6">
    <location>
        <begin position="3"/>
        <end position="233"/>
    </location>
</feature>
<dbReference type="InterPro" id="IPR040442">
    <property type="entry name" value="Pyrv_kinase-like_dom_sf"/>
</dbReference>
<dbReference type="Gene3D" id="3.20.20.60">
    <property type="entry name" value="Phosphoenolpyruvate-binding domains"/>
    <property type="match status" value="1"/>
</dbReference>
<keyword evidence="8" id="KW-1185">Reference proteome</keyword>
<dbReference type="RefSeq" id="WP_160613220.1">
    <property type="nucleotide sequence ID" value="NZ_JAUFQM010000001.1"/>
</dbReference>
<dbReference type="Pfam" id="PF03328">
    <property type="entry name" value="HpcH_HpaI"/>
    <property type="match status" value="1"/>
</dbReference>
<dbReference type="Proteomes" id="UP000460290">
    <property type="component" value="Unassembled WGS sequence"/>
</dbReference>
<evidence type="ECO:0000256" key="3">
    <source>
        <dbReference type="ARBA" id="ARBA00022723"/>
    </source>
</evidence>
<dbReference type="AlphaFoldDB" id="A0A844Z674"/>
<dbReference type="SUPFAM" id="SSF51621">
    <property type="entry name" value="Phosphoenolpyruvate/pyruvate domain"/>
    <property type="match status" value="1"/>
</dbReference>
<comment type="caution">
    <text evidence="7">The sequence shown here is derived from an EMBL/GenBank/DDBJ whole genome shotgun (WGS) entry which is preliminary data.</text>
</comment>
<evidence type="ECO:0000259" key="6">
    <source>
        <dbReference type="Pfam" id="PF03328"/>
    </source>
</evidence>
<keyword evidence="4 5" id="KW-0460">Magnesium</keyword>
<feature type="binding site" evidence="5">
    <location>
        <position position="132"/>
    </location>
    <ligand>
        <name>Mg(2+)</name>
        <dbReference type="ChEBI" id="CHEBI:18420"/>
    </ligand>
</feature>
<keyword evidence="3 5" id="KW-0479">Metal-binding</keyword>
<organism evidence="7 8">
    <name type="scientific">Pontixanthobacter aestiaquae</name>
    <dbReference type="NCBI Taxonomy" id="1509367"/>
    <lineage>
        <taxon>Bacteria</taxon>
        <taxon>Pseudomonadati</taxon>
        <taxon>Pseudomonadota</taxon>
        <taxon>Alphaproteobacteria</taxon>
        <taxon>Sphingomonadales</taxon>
        <taxon>Erythrobacteraceae</taxon>
        <taxon>Pontixanthobacter</taxon>
    </lineage>
</organism>
<reference evidence="7 8" key="1">
    <citation type="submission" date="2019-12" db="EMBL/GenBank/DDBJ databases">
        <title>Genomic-based taxomic classification of the family Erythrobacteraceae.</title>
        <authorList>
            <person name="Xu L."/>
        </authorList>
    </citation>
    <scope>NUCLEOTIDE SEQUENCE [LARGE SCALE GENOMIC DNA]</scope>
    <source>
        <strain evidence="7 8">KCTC 42006</strain>
    </source>
</reference>
<dbReference type="PANTHER" id="PTHR32308:SF0">
    <property type="entry name" value="HPCH_HPAI ALDOLASE_CITRATE LYASE DOMAIN-CONTAINING PROTEIN"/>
    <property type="match status" value="1"/>
</dbReference>